<evidence type="ECO:0000256" key="2">
    <source>
        <dbReference type="ARBA" id="ARBA00022643"/>
    </source>
</evidence>
<organism evidence="5 6">
    <name type="scientific">Hymenobacter lapidarius</name>
    <dbReference type="NCBI Taxonomy" id="1908237"/>
    <lineage>
        <taxon>Bacteria</taxon>
        <taxon>Pseudomonadati</taxon>
        <taxon>Bacteroidota</taxon>
        <taxon>Cytophagia</taxon>
        <taxon>Cytophagales</taxon>
        <taxon>Hymenobacteraceae</taxon>
        <taxon>Hymenobacter</taxon>
    </lineage>
</organism>
<keyword evidence="6" id="KW-1185">Reference proteome</keyword>
<dbReference type="AlphaFoldDB" id="A0A1G1STE0"/>
<dbReference type="RefSeq" id="WP_070730472.1">
    <property type="nucleotide sequence ID" value="NZ_MDZB01000154.1"/>
</dbReference>
<comment type="caution">
    <text evidence="5">The sequence shown here is derived from an EMBL/GenBank/DDBJ whole genome shotgun (WGS) entry which is preliminary data.</text>
</comment>
<name>A0A1G1STE0_9BACT</name>
<reference evidence="5 6" key="1">
    <citation type="submission" date="2016-08" db="EMBL/GenBank/DDBJ databases">
        <title>Hymenobacter coccineus sp. nov., Hymenobacter lapidarius sp. nov. and Hymenobacter glacialis sp. nov., isolated from Antarctic soil.</title>
        <authorList>
            <person name="Sedlacek I."/>
            <person name="Kralova S."/>
            <person name="Kyrova K."/>
            <person name="Maslanova I."/>
            <person name="Stankova E."/>
            <person name="Vrbovska V."/>
            <person name="Nemec M."/>
            <person name="Bartak M."/>
            <person name="Svec P."/>
            <person name="Busse H.-J."/>
            <person name="Pantucek R."/>
        </authorList>
    </citation>
    <scope>NUCLEOTIDE SEQUENCE [LARGE SCALE GENOMIC DNA]</scope>
    <source>
        <strain evidence="5 6">CCM 8643</strain>
    </source>
</reference>
<proteinExistence type="predicted"/>
<evidence type="ECO:0000256" key="1">
    <source>
        <dbReference type="ARBA" id="ARBA00022630"/>
    </source>
</evidence>
<evidence type="ECO:0000256" key="3">
    <source>
        <dbReference type="ARBA" id="ARBA00022991"/>
    </source>
</evidence>
<protein>
    <recommendedName>
        <fullName evidence="4">PAS domain-containing protein</fullName>
    </recommendedName>
</protein>
<dbReference type="EMBL" id="MDZB01000154">
    <property type="protein sequence ID" value="OGX81907.1"/>
    <property type="molecule type" value="Genomic_DNA"/>
</dbReference>
<dbReference type="Proteomes" id="UP000176294">
    <property type="component" value="Unassembled WGS sequence"/>
</dbReference>
<dbReference type="PANTHER" id="PTHR47429:SF2">
    <property type="entry name" value="PROTEIN TWIN LOV 1"/>
    <property type="match status" value="1"/>
</dbReference>
<keyword evidence="2" id="KW-0288">FMN</keyword>
<dbReference type="InterPro" id="IPR035965">
    <property type="entry name" value="PAS-like_dom_sf"/>
</dbReference>
<accession>A0A1G1STE0</accession>
<sequence length="177" mass="19462">MRPPFPPADAPLGAVCPPPRLPLFPLAMGPGFLPLAVAPADGDWAALKALAARHDWQLPLRWRRELRRPGLALVLTDAAQQICWVNARFTAMSGYAAAAVLGRRPNLLQGAGTAERTRATIRQRLQQARPFVGTVLNYRRNGQPYACHVRIRPVHNAAGLLTHFLAFEHEIPLPLPL</sequence>
<dbReference type="CDD" id="cd00130">
    <property type="entry name" value="PAS"/>
    <property type="match status" value="1"/>
</dbReference>
<dbReference type="SUPFAM" id="SSF55785">
    <property type="entry name" value="PYP-like sensor domain (PAS domain)"/>
    <property type="match status" value="1"/>
</dbReference>
<dbReference type="STRING" id="1908237.BEN47_18860"/>
<dbReference type="InterPro" id="IPR000014">
    <property type="entry name" value="PAS"/>
</dbReference>
<dbReference type="Pfam" id="PF13426">
    <property type="entry name" value="PAS_9"/>
    <property type="match status" value="1"/>
</dbReference>
<dbReference type="PANTHER" id="PTHR47429">
    <property type="entry name" value="PROTEIN TWIN LOV 1"/>
    <property type="match status" value="1"/>
</dbReference>
<keyword evidence="1" id="KW-0285">Flavoprotein</keyword>
<dbReference type="Gene3D" id="3.30.450.20">
    <property type="entry name" value="PAS domain"/>
    <property type="match status" value="1"/>
</dbReference>
<feature type="domain" description="PAS" evidence="4">
    <location>
        <begin position="73"/>
        <end position="169"/>
    </location>
</feature>
<dbReference type="OrthoDB" id="1120715at2"/>
<dbReference type="NCBIfam" id="TIGR00229">
    <property type="entry name" value="sensory_box"/>
    <property type="match status" value="1"/>
</dbReference>
<evidence type="ECO:0000259" key="4">
    <source>
        <dbReference type="Pfam" id="PF13426"/>
    </source>
</evidence>
<keyword evidence="3" id="KW-0157">Chromophore</keyword>
<evidence type="ECO:0000313" key="6">
    <source>
        <dbReference type="Proteomes" id="UP000176294"/>
    </source>
</evidence>
<gene>
    <name evidence="5" type="ORF">BEN47_18860</name>
</gene>
<evidence type="ECO:0000313" key="5">
    <source>
        <dbReference type="EMBL" id="OGX81907.1"/>
    </source>
</evidence>